<sequence length="119" mass="13025">ARAERPGTVVLPQEERVFNPSRETRRILGQARAIGPDAERLCEMLFGIEGRVGQRKLWGIVSLGGRYPRRLVDAACARAIADGVHSYRHVKALTEKLVADALATLDATPPQGDLALIQE</sequence>
<feature type="non-terminal residue" evidence="1">
    <location>
        <position position="1"/>
    </location>
</feature>
<reference evidence="1" key="1">
    <citation type="submission" date="2013-08" db="EMBL/GenBank/DDBJ databases">
        <authorList>
            <person name="Mendez C."/>
            <person name="Richter M."/>
            <person name="Ferrer M."/>
            <person name="Sanchez J."/>
        </authorList>
    </citation>
    <scope>NUCLEOTIDE SEQUENCE</scope>
</reference>
<dbReference type="AlphaFoldDB" id="T1D3A9"/>
<evidence type="ECO:0000313" key="1">
    <source>
        <dbReference type="EMBL" id="EQD75944.1"/>
    </source>
</evidence>
<dbReference type="EMBL" id="AUZX01002626">
    <property type="protein sequence ID" value="EQD75944.1"/>
    <property type="molecule type" value="Genomic_DNA"/>
</dbReference>
<name>T1D3A9_9ZZZZ</name>
<feature type="non-terminal residue" evidence="1">
    <location>
        <position position="119"/>
    </location>
</feature>
<proteinExistence type="predicted"/>
<protein>
    <submittedName>
        <fullName evidence="1">Integrase core domain protein</fullName>
    </submittedName>
</protein>
<accession>T1D3A9</accession>
<gene>
    <name evidence="1" type="ORF">B1A_03569</name>
</gene>
<comment type="caution">
    <text evidence="1">The sequence shown here is derived from an EMBL/GenBank/DDBJ whole genome shotgun (WGS) entry which is preliminary data.</text>
</comment>
<organism evidence="1">
    <name type="scientific">mine drainage metagenome</name>
    <dbReference type="NCBI Taxonomy" id="410659"/>
    <lineage>
        <taxon>unclassified sequences</taxon>
        <taxon>metagenomes</taxon>
        <taxon>ecological metagenomes</taxon>
    </lineage>
</organism>
<reference evidence="1" key="2">
    <citation type="journal article" date="2014" name="ISME J.">
        <title>Microbial stratification in low pH oxic and suboxic macroscopic growths along an acid mine drainage.</title>
        <authorList>
            <person name="Mendez-Garcia C."/>
            <person name="Mesa V."/>
            <person name="Sprenger R.R."/>
            <person name="Richter M."/>
            <person name="Diez M.S."/>
            <person name="Solano J."/>
            <person name="Bargiela R."/>
            <person name="Golyshina O.V."/>
            <person name="Manteca A."/>
            <person name="Ramos J.L."/>
            <person name="Gallego J.R."/>
            <person name="Llorente I."/>
            <person name="Martins Dos Santos V.A."/>
            <person name="Jensen O.N."/>
            <person name="Pelaez A.I."/>
            <person name="Sanchez J."/>
            <person name="Ferrer M."/>
        </authorList>
    </citation>
    <scope>NUCLEOTIDE SEQUENCE</scope>
</reference>